<dbReference type="HOGENOM" id="CLU_3285890_0_0_12"/>
<keyword evidence="2" id="KW-0614">Plasmid</keyword>
<feature type="transmembrane region" description="Helical" evidence="1">
    <location>
        <begin position="12"/>
        <end position="30"/>
    </location>
</feature>
<evidence type="ECO:0000256" key="1">
    <source>
        <dbReference type="SAM" id="Phobius"/>
    </source>
</evidence>
<keyword evidence="1" id="KW-1133">Transmembrane helix</keyword>
<evidence type="ECO:0000313" key="2">
    <source>
        <dbReference type="EMBL" id="ACN53402.1"/>
    </source>
</evidence>
<dbReference type="AlphaFoldDB" id="C0RCC4"/>
<name>C0RCC4_9SPIR</name>
<evidence type="ECO:0000313" key="3">
    <source>
        <dbReference type="Proteomes" id="UP000003481"/>
    </source>
</evidence>
<proteinExistence type="predicted"/>
<geneLocation type="plasmid" evidence="2 3">
    <name>A14S_lp28-4</name>
</geneLocation>
<sequence length="40" mass="4630">MKALVDRSNFRLIFRLIYLSVDLSIGLTQITKTFSRKIGN</sequence>
<keyword evidence="1" id="KW-0472">Membrane</keyword>
<reference evidence="2 3" key="1">
    <citation type="journal article" date="2012" name="J. Bacteriol.">
        <title>Whole-Genome Sequences of Borrelia bissettii, Borrelia valaisiana, and Borrelia spielmanii.</title>
        <authorList>
            <person name="Schutzer S.E."/>
            <person name="Fraser-Liggett C.M."/>
            <person name="Qiu W.G."/>
            <person name="Kraiczy P."/>
            <person name="Mongodin E.F."/>
            <person name="Dunn J.J."/>
            <person name="Luft B.J."/>
            <person name="Casjens S.R."/>
        </authorList>
    </citation>
    <scope>NUCLEOTIDE SEQUENCE [LARGE SCALE GENOMIC DNA]</scope>
    <source>
        <strain evidence="2 3">A14S</strain>
        <plasmid evidence="2 3">A14S_lp28-4</plasmid>
    </source>
</reference>
<protein>
    <submittedName>
        <fullName evidence="2">Uncharacterized protein</fullName>
    </submittedName>
</protein>
<organism evidence="2 3">
    <name type="scientific">Borreliella spielmanii A14S</name>
    <dbReference type="NCBI Taxonomy" id="498742"/>
    <lineage>
        <taxon>Bacteria</taxon>
        <taxon>Pseudomonadati</taxon>
        <taxon>Spirochaetota</taxon>
        <taxon>Spirochaetia</taxon>
        <taxon>Spirochaetales</taxon>
        <taxon>Borreliaceae</taxon>
        <taxon>Borreliella</taxon>
    </lineage>
</organism>
<dbReference type="EMBL" id="CP001470">
    <property type="protein sequence ID" value="ACN53402.1"/>
    <property type="molecule type" value="Genomic_DNA"/>
</dbReference>
<dbReference type="Proteomes" id="UP000003481">
    <property type="component" value="Plasmid A14S_lp28-4"/>
</dbReference>
<gene>
    <name evidence="2" type="ORF">BSPA14S_I0045</name>
</gene>
<accession>C0RCC4</accession>
<keyword evidence="1" id="KW-0812">Transmembrane</keyword>